<accession>A0A3M2LPP5</accession>
<evidence type="ECO:0000313" key="2">
    <source>
        <dbReference type="Proteomes" id="UP000278673"/>
    </source>
</evidence>
<dbReference type="Gene3D" id="3.30.70.100">
    <property type="match status" value="1"/>
</dbReference>
<dbReference type="InterPro" id="IPR011008">
    <property type="entry name" value="Dimeric_a/b-barrel"/>
</dbReference>
<dbReference type="AlphaFoldDB" id="A0A3M2LPP5"/>
<comment type="caution">
    <text evidence="1">The sequence shown here is derived from an EMBL/GenBank/DDBJ whole genome shotgun (WGS) entry which is preliminary data.</text>
</comment>
<dbReference type="RefSeq" id="WP_122184559.1">
    <property type="nucleotide sequence ID" value="NZ_RFFJ01000083.1"/>
</dbReference>
<organism evidence="1 2">
    <name type="scientific">Streptomyces triticirhizae</name>
    <dbReference type="NCBI Taxonomy" id="2483353"/>
    <lineage>
        <taxon>Bacteria</taxon>
        <taxon>Bacillati</taxon>
        <taxon>Actinomycetota</taxon>
        <taxon>Actinomycetes</taxon>
        <taxon>Kitasatosporales</taxon>
        <taxon>Streptomycetaceae</taxon>
        <taxon>Streptomyces</taxon>
    </lineage>
</organism>
<evidence type="ECO:0000313" key="1">
    <source>
        <dbReference type="EMBL" id="RMI38850.1"/>
    </source>
</evidence>
<proteinExistence type="predicted"/>
<reference evidence="1 2" key="1">
    <citation type="submission" date="2018-10" db="EMBL/GenBank/DDBJ databases">
        <title>Isolation, diversity and antifungal activity of actinobacteria from wheat.</title>
        <authorList>
            <person name="Han C."/>
        </authorList>
    </citation>
    <scope>NUCLEOTIDE SEQUENCE [LARGE SCALE GENOMIC DNA]</scope>
    <source>
        <strain evidence="1 2">NEAU-YY642</strain>
    </source>
</reference>
<evidence type="ECO:0008006" key="3">
    <source>
        <dbReference type="Google" id="ProtNLM"/>
    </source>
</evidence>
<dbReference type="Proteomes" id="UP000278673">
    <property type="component" value="Unassembled WGS sequence"/>
</dbReference>
<sequence length="168" mass="18339">MTRQTVAADALREASAEAYAAFCAVCAEHLAGAHRLLADPEEGEWFEQLLDLGWRAASGDASEEECAEVLDSVDLAELLGGVEQDDPAFLTGQVVALALNTLAVYLRPDGRFFLYEVWRSRADLDAHNAYPPLRDFLDHLLDYLVAPPEAYLDTMISPHPDAPAPARG</sequence>
<keyword evidence="2" id="KW-1185">Reference proteome</keyword>
<protein>
    <recommendedName>
        <fullName evidence="3">ABM domain-containing protein</fullName>
    </recommendedName>
</protein>
<dbReference type="SUPFAM" id="SSF54909">
    <property type="entry name" value="Dimeric alpha+beta barrel"/>
    <property type="match status" value="1"/>
</dbReference>
<gene>
    <name evidence="1" type="ORF">EBN88_16010</name>
</gene>
<name>A0A3M2LPP5_9ACTN</name>
<dbReference type="EMBL" id="RFFJ01000083">
    <property type="protein sequence ID" value="RMI38850.1"/>
    <property type="molecule type" value="Genomic_DNA"/>
</dbReference>